<dbReference type="PANTHER" id="PTHR33710">
    <property type="entry name" value="BNAC02G09200D PROTEIN"/>
    <property type="match status" value="1"/>
</dbReference>
<dbReference type="Gene3D" id="3.60.10.10">
    <property type="entry name" value="Endonuclease/exonuclease/phosphatase"/>
    <property type="match status" value="1"/>
</dbReference>
<dbReference type="SUPFAM" id="SSF56219">
    <property type="entry name" value="DNase I-like"/>
    <property type="match status" value="1"/>
</dbReference>
<dbReference type="EMBL" id="VDCV01000008">
    <property type="protein sequence ID" value="KAB5544819.1"/>
    <property type="molecule type" value="Genomic_DNA"/>
</dbReference>
<reference evidence="2" key="1">
    <citation type="journal article" date="2019" name="Gigascience">
        <title>De novo genome assembly of the endangered Acer yangbiense, a plant species with extremely small populations endemic to Yunnan Province, China.</title>
        <authorList>
            <person name="Yang J."/>
            <person name="Wariss H.M."/>
            <person name="Tao L."/>
            <person name="Zhang R."/>
            <person name="Yun Q."/>
            <person name="Hollingsworth P."/>
            <person name="Dao Z."/>
            <person name="Luo G."/>
            <person name="Guo H."/>
            <person name="Ma Y."/>
            <person name="Sun W."/>
        </authorList>
    </citation>
    <scope>NUCLEOTIDE SEQUENCE [LARGE SCALE GENOMIC DNA]</scope>
    <source>
        <strain evidence="2">cv. br00</strain>
    </source>
</reference>
<sequence>MEPRVVPSNTAMVEKGLGLSDWSFFSNGQQRPLCRIMLGWNTKLIEVNILSSGGQWITCDTANIVGGQKLRVTFVYGSSTPTDRQELWYYLQYQNSINGSQPWLVSGDFNAIMRVSDRQGGDSNWYRYMDDFPNCVHQSELIQLAANGIHFTWHNRQQGQASILRKLDWAFGNQKLISCWPQAKASFQARIDSDHSPIIITLSPRPPHQRARFKFLNLWVDHEGYDQAVRAAWGTATIGNPFSRLTTKLRALKGYLSNLHKNNSSHISSRVVQAEKKWQEAQALHDHANGEMTSNPEEIDRLVVDYFANMLGPGECSEIGTIDNVYQNTINEAAKEAMMAPALLSWLEQRTTVKGNFPQWISYLALSSTVYHLWRERNRRTFGSGNQPINAVCNAILTQIRTQLMEHPRKEDIPDLHQGIWNLRD</sequence>
<dbReference type="PANTHER" id="PTHR33710:SF77">
    <property type="entry name" value="DNASE I-LIKE SUPERFAMILY PROTEIN"/>
    <property type="match status" value="1"/>
</dbReference>
<protein>
    <recommendedName>
        <fullName evidence="3">Endonuclease/exonuclease/phosphatase domain-containing protein</fullName>
    </recommendedName>
</protein>
<dbReference type="AlphaFoldDB" id="A0A5N5LPZ8"/>
<comment type="caution">
    <text evidence="1">The sequence shown here is derived from an EMBL/GenBank/DDBJ whole genome shotgun (WGS) entry which is preliminary data.</text>
</comment>
<evidence type="ECO:0000313" key="1">
    <source>
        <dbReference type="EMBL" id="KAB5544819.1"/>
    </source>
</evidence>
<name>A0A5N5LPZ8_9ROSI</name>
<proteinExistence type="predicted"/>
<keyword evidence="2" id="KW-1185">Reference proteome</keyword>
<accession>A0A5N5LPZ8</accession>
<gene>
    <name evidence="1" type="ORF">DKX38_012931</name>
</gene>
<dbReference type="Proteomes" id="UP000326939">
    <property type="component" value="Chromosome 8"/>
</dbReference>
<evidence type="ECO:0000313" key="2">
    <source>
        <dbReference type="Proteomes" id="UP000326939"/>
    </source>
</evidence>
<dbReference type="InterPro" id="IPR036691">
    <property type="entry name" value="Endo/exonu/phosph_ase_sf"/>
</dbReference>
<evidence type="ECO:0008006" key="3">
    <source>
        <dbReference type="Google" id="ProtNLM"/>
    </source>
</evidence>
<organism evidence="1 2">
    <name type="scientific">Salix brachista</name>
    <dbReference type="NCBI Taxonomy" id="2182728"/>
    <lineage>
        <taxon>Eukaryota</taxon>
        <taxon>Viridiplantae</taxon>
        <taxon>Streptophyta</taxon>
        <taxon>Embryophyta</taxon>
        <taxon>Tracheophyta</taxon>
        <taxon>Spermatophyta</taxon>
        <taxon>Magnoliopsida</taxon>
        <taxon>eudicotyledons</taxon>
        <taxon>Gunneridae</taxon>
        <taxon>Pentapetalae</taxon>
        <taxon>rosids</taxon>
        <taxon>fabids</taxon>
        <taxon>Malpighiales</taxon>
        <taxon>Salicaceae</taxon>
        <taxon>Saliceae</taxon>
        <taxon>Salix</taxon>
    </lineage>
</organism>